<organism evidence="3 4">
    <name type="scientific">Prosthecodimorpha staleyi</name>
    <dbReference type="NCBI Taxonomy" id="2840188"/>
    <lineage>
        <taxon>Bacteria</taxon>
        <taxon>Pseudomonadati</taxon>
        <taxon>Pseudomonadota</taxon>
        <taxon>Alphaproteobacteria</taxon>
        <taxon>Hyphomicrobiales</taxon>
        <taxon>Ancalomicrobiaceae</taxon>
        <taxon>Prosthecodimorpha</taxon>
    </lineage>
</organism>
<name>A0A947D5H4_9HYPH</name>
<feature type="compositionally biased region" description="Polar residues" evidence="1">
    <location>
        <begin position="32"/>
        <end position="47"/>
    </location>
</feature>
<keyword evidence="2" id="KW-0732">Signal</keyword>
<protein>
    <recommendedName>
        <fullName evidence="5">Lipoprotein</fullName>
    </recommendedName>
</protein>
<evidence type="ECO:0000313" key="4">
    <source>
        <dbReference type="Proteomes" id="UP000766595"/>
    </source>
</evidence>
<evidence type="ECO:0000313" key="3">
    <source>
        <dbReference type="EMBL" id="MBT9291100.1"/>
    </source>
</evidence>
<accession>A0A947D5H4</accession>
<dbReference type="PROSITE" id="PS51257">
    <property type="entry name" value="PROKAR_LIPOPROTEIN"/>
    <property type="match status" value="1"/>
</dbReference>
<dbReference type="EMBL" id="JAHHZF010000008">
    <property type="protein sequence ID" value="MBT9291100.1"/>
    <property type="molecule type" value="Genomic_DNA"/>
</dbReference>
<evidence type="ECO:0008006" key="5">
    <source>
        <dbReference type="Google" id="ProtNLM"/>
    </source>
</evidence>
<evidence type="ECO:0000256" key="1">
    <source>
        <dbReference type="SAM" id="MobiDB-lite"/>
    </source>
</evidence>
<keyword evidence="4" id="KW-1185">Reference proteome</keyword>
<reference evidence="3 4" key="1">
    <citation type="submission" date="2021-06" db="EMBL/GenBank/DDBJ databases">
        <authorList>
            <person name="Grouzdev D.S."/>
            <person name="Koziaeva V."/>
        </authorList>
    </citation>
    <scope>NUCLEOTIDE SEQUENCE [LARGE SCALE GENOMIC DNA]</scope>
    <source>
        <strain evidence="3 4">22</strain>
    </source>
</reference>
<proteinExistence type="predicted"/>
<evidence type="ECO:0000256" key="2">
    <source>
        <dbReference type="SAM" id="SignalP"/>
    </source>
</evidence>
<feature type="compositionally biased region" description="Basic and acidic residues" evidence="1">
    <location>
        <begin position="50"/>
        <end position="59"/>
    </location>
</feature>
<dbReference type="Proteomes" id="UP000766595">
    <property type="component" value="Unassembled WGS sequence"/>
</dbReference>
<feature type="chain" id="PRO_5037555176" description="Lipoprotein" evidence="2">
    <location>
        <begin position="23"/>
        <end position="74"/>
    </location>
</feature>
<comment type="caution">
    <text evidence="3">The sequence shown here is derived from an EMBL/GenBank/DDBJ whole genome shotgun (WGS) entry which is preliminary data.</text>
</comment>
<feature type="signal peptide" evidence="2">
    <location>
        <begin position="1"/>
        <end position="22"/>
    </location>
</feature>
<sequence>MRHARPALALAALLVAALSLGACGRRGEPQFTPDQPTNGEVSLSGPKSSEPVKPKRDFILDPLLGPRIHKPEDE</sequence>
<feature type="region of interest" description="Disordered" evidence="1">
    <location>
        <begin position="24"/>
        <end position="74"/>
    </location>
</feature>
<dbReference type="RefSeq" id="WP_261969673.1">
    <property type="nucleotide sequence ID" value="NZ_JAHHZF010000008.1"/>
</dbReference>
<gene>
    <name evidence="3" type="ORF">KL771_16660</name>
</gene>
<dbReference type="AlphaFoldDB" id="A0A947D5H4"/>